<gene>
    <name evidence="1" type="ORF">CBB_526</name>
</gene>
<sequence>MSTITATKHVSIDTLSELLNAIKTYGKDKVSADNMYELFRASINNINTAEWYELIEIGSDDLVASTISELFAHNHFRTPFVNAFGVTEEEFTSRLINIALERDLHLSRVPPCTTIEQLNDLAERDLVSLYFVEHVESIDLDFVRKYADGLDLGAVARHSNKQDVREFAQELYYN</sequence>
<protein>
    <submittedName>
        <fullName evidence="1">Uncharacterized protein</fullName>
    </submittedName>
</protein>
<dbReference type="EMBL" id="KU574722">
    <property type="protein sequence ID" value="AMM44089.1"/>
    <property type="molecule type" value="Genomic_DNA"/>
</dbReference>
<organism evidence="1 2">
    <name type="scientific">Pectobacterium phage vB_PcaM_CBB</name>
    <dbReference type="NCBI Taxonomy" id="2772511"/>
    <lineage>
        <taxon>Viruses</taxon>
        <taxon>Duplodnaviria</taxon>
        <taxon>Heunggongvirae</taxon>
        <taxon>Uroviricota</taxon>
        <taxon>Caudoviricetes</taxon>
        <taxon>Mimasvirus</taxon>
        <taxon>Mimasvirus CBB</taxon>
    </lineage>
</organism>
<proteinExistence type="predicted"/>
<evidence type="ECO:0000313" key="2">
    <source>
        <dbReference type="Proteomes" id="UP000223891"/>
    </source>
</evidence>
<keyword evidence="2" id="KW-1185">Reference proteome</keyword>
<name>A0A1L2CVQ4_9CAUD</name>
<reference evidence="2" key="1">
    <citation type="submission" date="2016-01" db="EMBL/GenBank/DDBJ databases">
        <title>Isolation and Characterization of Enterobacteria phage CBB.</title>
        <authorList>
            <person name="Buttimer C.T.H."/>
            <person name="Hendrix H."/>
            <person name="Alexandre H."/>
            <person name="O'Mahony J."/>
            <person name="Lavigne R."/>
            <person name="Coffey A."/>
        </authorList>
    </citation>
    <scope>NUCLEOTIDE SEQUENCE [LARGE SCALE GENOMIC DNA]</scope>
</reference>
<accession>A0A1L2CVQ4</accession>
<evidence type="ECO:0000313" key="1">
    <source>
        <dbReference type="EMBL" id="AMM44089.1"/>
    </source>
</evidence>
<dbReference type="Proteomes" id="UP000223891">
    <property type="component" value="Segment"/>
</dbReference>